<dbReference type="PROSITE" id="PS51123">
    <property type="entry name" value="OMPA_2"/>
    <property type="match status" value="1"/>
</dbReference>
<dbReference type="PANTHER" id="PTHR30570:SF1">
    <property type="entry name" value="PHOSPHATE-BINDING PROTEIN PSTS"/>
    <property type="match status" value="1"/>
</dbReference>
<dbReference type="Gene3D" id="3.30.1330.60">
    <property type="entry name" value="OmpA-like domain"/>
    <property type="match status" value="1"/>
</dbReference>
<dbReference type="Proteomes" id="UP001626536">
    <property type="component" value="Chromosome"/>
</dbReference>
<dbReference type="InterPro" id="IPR024370">
    <property type="entry name" value="PBP_domain"/>
</dbReference>
<organism evidence="4 5">
    <name type="scientific">Methylocapsa polymorpha</name>
    <dbReference type="NCBI Taxonomy" id="3080828"/>
    <lineage>
        <taxon>Bacteria</taxon>
        <taxon>Pseudomonadati</taxon>
        <taxon>Pseudomonadota</taxon>
        <taxon>Alphaproteobacteria</taxon>
        <taxon>Hyphomicrobiales</taxon>
        <taxon>Beijerinckiaceae</taxon>
        <taxon>Methylocapsa</taxon>
    </lineage>
</organism>
<dbReference type="Gene3D" id="3.40.190.10">
    <property type="entry name" value="Periplasmic binding protein-like II"/>
    <property type="match status" value="2"/>
</dbReference>
<dbReference type="SUPFAM" id="SSF103088">
    <property type="entry name" value="OmpA-like"/>
    <property type="match status" value="1"/>
</dbReference>
<gene>
    <name evidence="4" type="ORF">RZS28_00700</name>
</gene>
<evidence type="ECO:0000313" key="4">
    <source>
        <dbReference type="EMBL" id="WOJ89868.1"/>
    </source>
</evidence>
<feature type="domain" description="OmpA-like" evidence="3">
    <location>
        <begin position="399"/>
        <end position="516"/>
    </location>
</feature>
<dbReference type="Pfam" id="PF00691">
    <property type="entry name" value="OmpA"/>
    <property type="match status" value="1"/>
</dbReference>
<evidence type="ECO:0000259" key="3">
    <source>
        <dbReference type="PROSITE" id="PS51123"/>
    </source>
</evidence>
<dbReference type="SUPFAM" id="SSF53850">
    <property type="entry name" value="Periplasmic binding protein-like II"/>
    <property type="match status" value="1"/>
</dbReference>
<protein>
    <submittedName>
        <fullName evidence="4">Phosphate ABC transporter substrate-binding/OmpA family protein</fullName>
    </submittedName>
</protein>
<dbReference type="CDD" id="cd13653">
    <property type="entry name" value="PBP2_phosphate_like_1"/>
    <property type="match status" value="1"/>
</dbReference>
<keyword evidence="5" id="KW-1185">Reference proteome</keyword>
<reference evidence="4 5" key="1">
    <citation type="submission" date="2023-10" db="EMBL/GenBank/DDBJ databases">
        <title>Novel methanotroph of the genus Methylocapsa from a subarctic wetland.</title>
        <authorList>
            <person name="Belova S.E."/>
            <person name="Oshkin I.Y."/>
            <person name="Miroshnikov K."/>
            <person name="Dedysh S.N."/>
        </authorList>
    </citation>
    <scope>NUCLEOTIDE SEQUENCE [LARGE SCALE GENOMIC DNA]</scope>
    <source>
        <strain evidence="4 5">RX1</strain>
    </source>
</reference>
<dbReference type="InterPro" id="IPR050811">
    <property type="entry name" value="Phosphate_ABC_transporter"/>
</dbReference>
<dbReference type="Pfam" id="PF12849">
    <property type="entry name" value="PBP_like_2"/>
    <property type="match status" value="1"/>
</dbReference>
<keyword evidence="1" id="KW-0732">Signal</keyword>
<name>A0ABZ0HT72_9HYPH</name>
<dbReference type="InterPro" id="IPR036737">
    <property type="entry name" value="OmpA-like_sf"/>
</dbReference>
<keyword evidence="2" id="KW-0472">Membrane</keyword>
<evidence type="ECO:0000256" key="1">
    <source>
        <dbReference type="ARBA" id="ARBA00022729"/>
    </source>
</evidence>
<dbReference type="PANTHER" id="PTHR30570">
    <property type="entry name" value="PERIPLASMIC PHOSPHATE BINDING COMPONENT OF PHOSPHATE ABC TRANSPORTER"/>
    <property type="match status" value="1"/>
</dbReference>
<evidence type="ECO:0000313" key="5">
    <source>
        <dbReference type="Proteomes" id="UP001626536"/>
    </source>
</evidence>
<evidence type="ECO:0000256" key="2">
    <source>
        <dbReference type="PROSITE-ProRule" id="PRU00473"/>
    </source>
</evidence>
<dbReference type="InterPro" id="IPR006665">
    <property type="entry name" value="OmpA-like"/>
</dbReference>
<dbReference type="RefSeq" id="WP_407339314.1">
    <property type="nucleotide sequence ID" value="NZ_CP136862.1"/>
</dbReference>
<sequence>MSFLSPAALGQTLFCLSDGTQINAERFETLDGKFLLFVTGGSKPLEYPSSAVRGINVSCPSSQSAPVTASLPATPPRFGIYGSNTIGERLMPMLIDAYGLKRMGVKPSSKLSGNEEQEITIKSSAGIRAVIDLQAHGSATAAPGLIDGKALIGMASRQANPEEARLVNARFGVDIFARGNEHVLGLDGVAVIVNPNNPVKQMSLEQIAHIFSGQITSWKDVGGPDRLVKVFRRDNKSGTFDTFKSLVLGPSHLDVSPQAQALESSELLTSEVARDPDAIGFIGLPYIGRNVALTITSQCGIASSPSQFSVKTEEYPLTRRLYLYTIGAPSDSTAVDLIKFALSDEAQATVQEAEFVDQGITFQDSSEQHSWTESILANPSRTLPAGKLVPSDAIQQFRRLTQMRRSSIVFRFEAGSSRLDNRAQQDIVRLVRHLSSAGVSGKQFYIVGFADATGGWAANQKLAGERVAKVVAALESAGLRAPKDSLLPLSYMAPAVCNDSEAGRRKNRRVEVWLAK</sequence>
<dbReference type="EMBL" id="CP136862">
    <property type="protein sequence ID" value="WOJ89868.1"/>
    <property type="molecule type" value="Genomic_DNA"/>
</dbReference>
<dbReference type="CDD" id="cd07185">
    <property type="entry name" value="OmpA_C-like"/>
    <property type="match status" value="1"/>
</dbReference>
<accession>A0ABZ0HT72</accession>
<proteinExistence type="predicted"/>